<comment type="caution">
    <text evidence="2">The sequence shown here is derived from an EMBL/GenBank/DDBJ whole genome shotgun (WGS) entry which is preliminary data.</text>
</comment>
<keyword evidence="1" id="KW-0812">Transmembrane</keyword>
<keyword evidence="1" id="KW-1133">Transmembrane helix</keyword>
<accession>A0A8J3FZI0</accession>
<evidence type="ECO:0000313" key="3">
    <source>
        <dbReference type="Proteomes" id="UP000637578"/>
    </source>
</evidence>
<dbReference type="EMBL" id="BMMK01000083">
    <property type="protein sequence ID" value="GGM84823.1"/>
    <property type="molecule type" value="Genomic_DNA"/>
</dbReference>
<dbReference type="AlphaFoldDB" id="A0A8J3FZI0"/>
<reference evidence="2" key="2">
    <citation type="submission" date="2020-09" db="EMBL/GenBank/DDBJ databases">
        <authorList>
            <person name="Sun Q."/>
            <person name="Zhou Y."/>
        </authorList>
    </citation>
    <scope>NUCLEOTIDE SEQUENCE</scope>
    <source>
        <strain evidence="2">CGMCC 4.5737</strain>
    </source>
</reference>
<keyword evidence="1" id="KW-0472">Membrane</keyword>
<feature type="transmembrane region" description="Helical" evidence="1">
    <location>
        <begin position="68"/>
        <end position="85"/>
    </location>
</feature>
<protein>
    <submittedName>
        <fullName evidence="2">Uncharacterized protein</fullName>
    </submittedName>
</protein>
<gene>
    <name evidence="2" type="ORF">GCM10012275_64460</name>
</gene>
<reference evidence="2" key="1">
    <citation type="journal article" date="2014" name="Int. J. Syst. Evol. Microbiol.">
        <title>Complete genome sequence of Corynebacterium casei LMG S-19264T (=DSM 44701T), isolated from a smear-ripened cheese.</title>
        <authorList>
            <consortium name="US DOE Joint Genome Institute (JGI-PGF)"/>
            <person name="Walter F."/>
            <person name="Albersmeier A."/>
            <person name="Kalinowski J."/>
            <person name="Ruckert C."/>
        </authorList>
    </citation>
    <scope>NUCLEOTIDE SEQUENCE</scope>
    <source>
        <strain evidence="2">CGMCC 4.5737</strain>
    </source>
</reference>
<keyword evidence="3" id="KW-1185">Reference proteome</keyword>
<organism evidence="2 3">
    <name type="scientific">Longimycelium tulufanense</name>
    <dbReference type="NCBI Taxonomy" id="907463"/>
    <lineage>
        <taxon>Bacteria</taxon>
        <taxon>Bacillati</taxon>
        <taxon>Actinomycetota</taxon>
        <taxon>Actinomycetes</taxon>
        <taxon>Pseudonocardiales</taxon>
        <taxon>Pseudonocardiaceae</taxon>
        <taxon>Longimycelium</taxon>
    </lineage>
</organism>
<evidence type="ECO:0000256" key="1">
    <source>
        <dbReference type="SAM" id="Phobius"/>
    </source>
</evidence>
<feature type="transmembrane region" description="Helical" evidence="1">
    <location>
        <begin position="31"/>
        <end position="56"/>
    </location>
</feature>
<name>A0A8J3FZI0_9PSEU</name>
<sequence length="113" mass="12634">MNEGIHPAPETRSERLKGSLSDWWDKIPFPAWVPTIITAGAVLVTGALGFIVASWIVRAVVTVVSLPMPWSLILASVIVGILVRLTREASRAVRTVRAWWLSLNSWSRNWFAR</sequence>
<proteinExistence type="predicted"/>
<dbReference type="RefSeq" id="WP_189062223.1">
    <property type="nucleotide sequence ID" value="NZ_BMMK01000083.1"/>
</dbReference>
<evidence type="ECO:0000313" key="2">
    <source>
        <dbReference type="EMBL" id="GGM84823.1"/>
    </source>
</evidence>
<dbReference type="Proteomes" id="UP000637578">
    <property type="component" value="Unassembled WGS sequence"/>
</dbReference>